<gene>
    <name evidence="2" type="ORF">CR513_06964</name>
</gene>
<dbReference type="EMBL" id="QJKJ01001211">
    <property type="protein sequence ID" value="RDY08784.1"/>
    <property type="molecule type" value="Genomic_DNA"/>
</dbReference>
<evidence type="ECO:0000256" key="1">
    <source>
        <dbReference type="SAM" id="MobiDB-lite"/>
    </source>
</evidence>
<dbReference type="Proteomes" id="UP000257109">
    <property type="component" value="Unassembled WGS sequence"/>
</dbReference>
<dbReference type="AlphaFoldDB" id="A0A371I1D6"/>
<accession>A0A371I1D6</accession>
<proteinExistence type="predicted"/>
<keyword evidence="3" id="KW-1185">Reference proteome</keyword>
<feature type="non-terminal residue" evidence="2">
    <location>
        <position position="145"/>
    </location>
</feature>
<feature type="region of interest" description="Disordered" evidence="1">
    <location>
        <begin position="114"/>
        <end position="145"/>
    </location>
</feature>
<feature type="non-terminal residue" evidence="2">
    <location>
        <position position="1"/>
    </location>
</feature>
<evidence type="ECO:0000313" key="3">
    <source>
        <dbReference type="Proteomes" id="UP000257109"/>
    </source>
</evidence>
<feature type="compositionally biased region" description="Polar residues" evidence="1">
    <location>
        <begin position="133"/>
        <end position="145"/>
    </location>
</feature>
<protein>
    <submittedName>
        <fullName evidence="2">Uncharacterized protein</fullName>
    </submittedName>
</protein>
<comment type="caution">
    <text evidence="2">The sequence shown here is derived from an EMBL/GenBank/DDBJ whole genome shotgun (WGS) entry which is preliminary data.</text>
</comment>
<feature type="compositionally biased region" description="Low complexity" evidence="1">
    <location>
        <begin position="114"/>
        <end position="132"/>
    </location>
</feature>
<name>A0A371I1D6_MUCPR</name>
<sequence>PRPSPTRLRRVRSKLSQSDFVESESTLSRDCVGSVFVETRSDQSFPRASEHSTLSIYALLCFPHYAIIENIVSLRKFDPRSSSDPLHDLDPKIEITLRRLRKARNIIVNNRNSSNSVFSSNNSSPNTNNSDSFKYSSTNNFAEPE</sequence>
<evidence type="ECO:0000313" key="2">
    <source>
        <dbReference type="EMBL" id="RDY08784.1"/>
    </source>
</evidence>
<reference evidence="2" key="1">
    <citation type="submission" date="2018-05" db="EMBL/GenBank/DDBJ databases">
        <title>Draft genome of Mucuna pruriens seed.</title>
        <authorList>
            <person name="Nnadi N.E."/>
            <person name="Vos R."/>
            <person name="Hasami M.H."/>
            <person name="Devisetty U.K."/>
            <person name="Aguiy J.C."/>
        </authorList>
    </citation>
    <scope>NUCLEOTIDE SEQUENCE [LARGE SCALE GENOMIC DNA]</scope>
    <source>
        <strain evidence="2">JCA_2017</strain>
    </source>
</reference>
<organism evidence="2 3">
    <name type="scientific">Mucuna pruriens</name>
    <name type="common">Velvet bean</name>
    <name type="synonym">Dolichos pruriens</name>
    <dbReference type="NCBI Taxonomy" id="157652"/>
    <lineage>
        <taxon>Eukaryota</taxon>
        <taxon>Viridiplantae</taxon>
        <taxon>Streptophyta</taxon>
        <taxon>Embryophyta</taxon>
        <taxon>Tracheophyta</taxon>
        <taxon>Spermatophyta</taxon>
        <taxon>Magnoliopsida</taxon>
        <taxon>eudicotyledons</taxon>
        <taxon>Gunneridae</taxon>
        <taxon>Pentapetalae</taxon>
        <taxon>rosids</taxon>
        <taxon>fabids</taxon>
        <taxon>Fabales</taxon>
        <taxon>Fabaceae</taxon>
        <taxon>Papilionoideae</taxon>
        <taxon>50 kb inversion clade</taxon>
        <taxon>NPAAA clade</taxon>
        <taxon>indigoferoid/millettioid clade</taxon>
        <taxon>Phaseoleae</taxon>
        <taxon>Mucuna</taxon>
    </lineage>
</organism>